<evidence type="ECO:0000313" key="11">
    <source>
        <dbReference type="Proteomes" id="UP000036771"/>
    </source>
</evidence>
<dbReference type="Pfam" id="PF12704">
    <property type="entry name" value="MacB_PCD"/>
    <property type="match status" value="1"/>
</dbReference>
<keyword evidence="2" id="KW-0813">Transport</keyword>
<dbReference type="AlphaFoldDB" id="A0A0K8MCH6"/>
<sequence>MYFIALQMLFGDRRKYVAIVIGITFSALIMTQQPSIFIGLLSRTYSFVNDVSLPDIWVMDPGVQFVEEHKPIRDTELGRIRGIQGVEWAVPMYKNLIRAKLPDGRTKTIDLTGLDDATLIGAPHQIIEGHLLDLRGSDAIFVDYEAARTRLRVKNDDKTTRALRIGDILEINDHRAIVAGYIKSTRNFVLQPQVYTTYSRALHYASPNRNYLTYVLVKAKTGKNLQNICERIADSTGLSAYTAEEFRNVNLEYWMKNTGIPINFGISVLLGFIVGAAVAGQTFFNFVQENLKHYAVLKSMGLENGILIRMVMLQAIVVGLIGYGIGIGLTALFGLNVHDSVLAFKMTPFILLFSAIGVGVIVLLSAFLGIWRVVRVDPATVFRG</sequence>
<protein>
    <submittedName>
        <fullName evidence="10">FtsX-like permease family protein</fullName>
    </submittedName>
</protein>
<evidence type="ECO:0000256" key="2">
    <source>
        <dbReference type="ARBA" id="ARBA00022448"/>
    </source>
</evidence>
<dbReference type="GO" id="GO:0005886">
    <property type="term" value="C:plasma membrane"/>
    <property type="evidence" value="ECO:0007669"/>
    <property type="project" value="UniProtKB-SubCell"/>
</dbReference>
<evidence type="ECO:0000256" key="1">
    <source>
        <dbReference type="ARBA" id="ARBA00004651"/>
    </source>
</evidence>
<evidence type="ECO:0000313" key="10">
    <source>
        <dbReference type="EMBL" id="GAO98255.1"/>
    </source>
</evidence>
<dbReference type="EMBL" id="BBVC01000037">
    <property type="protein sequence ID" value="GAO98255.1"/>
    <property type="molecule type" value="Genomic_DNA"/>
</dbReference>
<evidence type="ECO:0000256" key="4">
    <source>
        <dbReference type="ARBA" id="ARBA00022692"/>
    </source>
</evidence>
<evidence type="ECO:0000256" key="6">
    <source>
        <dbReference type="ARBA" id="ARBA00023136"/>
    </source>
</evidence>
<dbReference type="PANTHER" id="PTHR43738:SF1">
    <property type="entry name" value="HEMIN TRANSPORT SYSTEM PERMEASE PROTEIN HRTB-RELATED"/>
    <property type="match status" value="1"/>
</dbReference>
<dbReference type="Proteomes" id="UP000036771">
    <property type="component" value="Unassembled WGS sequence"/>
</dbReference>
<evidence type="ECO:0000256" key="7">
    <source>
        <dbReference type="SAM" id="Phobius"/>
    </source>
</evidence>
<keyword evidence="5 7" id="KW-1133">Transmembrane helix</keyword>
<proteinExistence type="predicted"/>
<reference evidence="10 11" key="1">
    <citation type="submission" date="2015-03" db="EMBL/GenBank/DDBJ databases">
        <title>Caedibacter varicaedens, whole genome shotgun sequence.</title>
        <authorList>
            <person name="Suzuki H."/>
            <person name="Dapper A.L."/>
            <person name="Gibson A.K."/>
            <person name="Jackson C."/>
            <person name="Lee H."/>
            <person name="Pejaver V.R."/>
            <person name="Doak T."/>
            <person name="Lynch M."/>
        </authorList>
    </citation>
    <scope>NUCLEOTIDE SEQUENCE [LARGE SCALE GENOMIC DNA]</scope>
</reference>
<keyword evidence="11" id="KW-1185">Reference proteome</keyword>
<accession>A0A0K8MCH6</accession>
<feature type="domain" description="ABC3 transporter permease C-terminal" evidence="8">
    <location>
        <begin position="267"/>
        <end position="378"/>
    </location>
</feature>
<evidence type="ECO:0000259" key="8">
    <source>
        <dbReference type="Pfam" id="PF02687"/>
    </source>
</evidence>
<feature type="transmembrane region" description="Helical" evidence="7">
    <location>
        <begin position="306"/>
        <end position="337"/>
    </location>
</feature>
<feature type="domain" description="MacB-like periplasmic core" evidence="9">
    <location>
        <begin position="18"/>
        <end position="232"/>
    </location>
</feature>
<dbReference type="OrthoDB" id="9768465at2"/>
<keyword evidence="4 7" id="KW-0812">Transmembrane</keyword>
<feature type="transmembrane region" description="Helical" evidence="7">
    <location>
        <begin position="16"/>
        <end position="41"/>
    </location>
</feature>
<dbReference type="STRING" id="1629334.Cva_00904"/>
<evidence type="ECO:0000256" key="3">
    <source>
        <dbReference type="ARBA" id="ARBA00022475"/>
    </source>
</evidence>
<organism evidence="10 11">
    <name type="scientific">Caedimonas varicaedens</name>
    <dbReference type="NCBI Taxonomy" id="1629334"/>
    <lineage>
        <taxon>Bacteria</taxon>
        <taxon>Pseudomonadati</taxon>
        <taxon>Pseudomonadota</taxon>
        <taxon>Alphaproteobacteria</taxon>
        <taxon>Holosporales</taxon>
        <taxon>Caedimonadaceae</taxon>
        <taxon>Caedimonas</taxon>
    </lineage>
</organism>
<dbReference type="InterPro" id="IPR051125">
    <property type="entry name" value="ABC-4/HrtB_transporter"/>
</dbReference>
<dbReference type="InterPro" id="IPR025857">
    <property type="entry name" value="MacB_PCD"/>
</dbReference>
<keyword evidence="6 7" id="KW-0472">Membrane</keyword>
<dbReference type="InterPro" id="IPR003838">
    <property type="entry name" value="ABC3_permease_C"/>
</dbReference>
<feature type="transmembrane region" description="Helical" evidence="7">
    <location>
        <begin position="349"/>
        <end position="374"/>
    </location>
</feature>
<comment type="subcellular location">
    <subcellularLocation>
        <location evidence="1">Cell membrane</location>
        <topology evidence="1">Multi-pass membrane protein</topology>
    </subcellularLocation>
</comment>
<name>A0A0K8MCH6_9PROT</name>
<dbReference type="PANTHER" id="PTHR43738">
    <property type="entry name" value="ABC TRANSPORTER, MEMBRANE PROTEIN"/>
    <property type="match status" value="1"/>
</dbReference>
<comment type="caution">
    <text evidence="10">The sequence shown here is derived from an EMBL/GenBank/DDBJ whole genome shotgun (WGS) entry which is preliminary data.</text>
</comment>
<keyword evidence="3" id="KW-1003">Cell membrane</keyword>
<gene>
    <name evidence="10" type="ORF">Cva_00904</name>
</gene>
<dbReference type="Pfam" id="PF02687">
    <property type="entry name" value="FtsX"/>
    <property type="match status" value="1"/>
</dbReference>
<feature type="transmembrane region" description="Helical" evidence="7">
    <location>
        <begin position="264"/>
        <end position="286"/>
    </location>
</feature>
<evidence type="ECO:0000256" key="5">
    <source>
        <dbReference type="ARBA" id="ARBA00022989"/>
    </source>
</evidence>
<evidence type="ECO:0000259" key="9">
    <source>
        <dbReference type="Pfam" id="PF12704"/>
    </source>
</evidence>